<evidence type="ECO:0000313" key="8">
    <source>
        <dbReference type="Proteomes" id="UP000032309"/>
    </source>
</evidence>
<comment type="similarity">
    <text evidence="1 5">Belongs to the universal ribosomal protein uL4 family.</text>
</comment>
<name>A0ABQ0JY46_9BACT</name>
<dbReference type="SUPFAM" id="SSF52166">
    <property type="entry name" value="Ribosomal protein L4"/>
    <property type="match status" value="1"/>
</dbReference>
<reference evidence="8" key="1">
    <citation type="journal article" date="2015" name="Genome Announc.">
        <title>Draft Genome Sequence of an Anaerobic Ammonium-Oxidizing Bacterium, "Candidatus Brocadia sinica".</title>
        <authorList>
            <person name="Oshiki M."/>
            <person name="Shinyako-Hata K."/>
            <person name="Satoh H."/>
            <person name="Okabe S."/>
        </authorList>
    </citation>
    <scope>NUCLEOTIDE SEQUENCE [LARGE SCALE GENOMIC DNA]</scope>
    <source>
        <strain evidence="8">JPN1</strain>
    </source>
</reference>
<keyword evidence="8" id="KW-1185">Reference proteome</keyword>
<sequence length="202" mass="22366">MDIPVYNKVGEKIDSVQLDERFGGPVRKTLLRDAVLMYEANKRQGNASTKTKGEVAGGGKKPWVQKHTGRARAGSIRSPLWKGGGVVFGPKPREYSYAIPKKARKQALFSALTARVRDNELVVVEDLNFDAPKTKQMVEILKALGINGLRCLIVIPNANEMVWKSARNIPSVKVMNSAELNAYEVLKPEKVLLTREALGNIR</sequence>
<comment type="function">
    <text evidence="5">One of the primary rRNA binding proteins, this protein initially binds near the 5'-end of the 23S rRNA. It is important during the early stages of 50S assembly. It makes multiple contacts with different domains of the 23S rRNA in the assembled 50S subunit and ribosome.</text>
</comment>
<keyword evidence="3 5" id="KW-0687">Ribonucleoprotein</keyword>
<comment type="subunit">
    <text evidence="5">Part of the 50S ribosomal subunit.</text>
</comment>
<evidence type="ECO:0000313" key="7">
    <source>
        <dbReference type="EMBL" id="GAN33667.1"/>
    </source>
</evidence>
<protein>
    <recommendedName>
        <fullName evidence="4 5">Large ribosomal subunit protein uL4</fullName>
    </recommendedName>
</protein>
<evidence type="ECO:0000256" key="2">
    <source>
        <dbReference type="ARBA" id="ARBA00022980"/>
    </source>
</evidence>
<proteinExistence type="inferred from homology"/>
<keyword evidence="5" id="KW-0699">rRNA-binding</keyword>
<dbReference type="EMBL" id="BAFN01000001">
    <property type="protein sequence ID" value="GAN33667.1"/>
    <property type="molecule type" value="Genomic_DNA"/>
</dbReference>
<organism evidence="7 8">
    <name type="scientific">Candidatus Brocadia sinica JPN1</name>
    <dbReference type="NCBI Taxonomy" id="1197129"/>
    <lineage>
        <taxon>Bacteria</taxon>
        <taxon>Pseudomonadati</taxon>
        <taxon>Planctomycetota</taxon>
        <taxon>Candidatus Brocadiia</taxon>
        <taxon>Candidatus Brocadiales</taxon>
        <taxon>Candidatus Brocadiaceae</taxon>
        <taxon>Candidatus Brocadia</taxon>
    </lineage>
</organism>
<gene>
    <name evidence="5" type="primary">rplD</name>
    <name evidence="7" type="ORF">BROSI_A2201</name>
</gene>
<dbReference type="PANTHER" id="PTHR10746">
    <property type="entry name" value="50S RIBOSOMAL PROTEIN L4"/>
    <property type="match status" value="1"/>
</dbReference>
<dbReference type="InterPro" id="IPR013005">
    <property type="entry name" value="Ribosomal_uL4-like"/>
</dbReference>
<dbReference type="InterPro" id="IPR023574">
    <property type="entry name" value="Ribosomal_uL4_dom_sf"/>
</dbReference>
<evidence type="ECO:0000256" key="5">
    <source>
        <dbReference type="HAMAP-Rule" id="MF_01328"/>
    </source>
</evidence>
<dbReference type="Proteomes" id="UP000032309">
    <property type="component" value="Unassembled WGS sequence"/>
</dbReference>
<evidence type="ECO:0000256" key="3">
    <source>
        <dbReference type="ARBA" id="ARBA00023274"/>
    </source>
</evidence>
<comment type="caution">
    <text evidence="7">The sequence shown here is derived from an EMBL/GenBank/DDBJ whole genome shotgun (WGS) entry which is preliminary data.</text>
</comment>
<dbReference type="HAMAP" id="MF_01328_B">
    <property type="entry name" value="Ribosomal_uL4_B"/>
    <property type="match status" value="1"/>
</dbReference>
<keyword evidence="5" id="KW-0694">RNA-binding</keyword>
<feature type="region of interest" description="Disordered" evidence="6">
    <location>
        <begin position="45"/>
        <end position="69"/>
    </location>
</feature>
<keyword evidence="2 5" id="KW-0689">Ribosomal protein</keyword>
<dbReference type="Pfam" id="PF00573">
    <property type="entry name" value="Ribosomal_L4"/>
    <property type="match status" value="1"/>
</dbReference>
<evidence type="ECO:0000256" key="1">
    <source>
        <dbReference type="ARBA" id="ARBA00010528"/>
    </source>
</evidence>
<comment type="function">
    <text evidence="5">Forms part of the polypeptide exit tunnel.</text>
</comment>
<evidence type="ECO:0000256" key="4">
    <source>
        <dbReference type="ARBA" id="ARBA00035244"/>
    </source>
</evidence>
<evidence type="ECO:0000256" key="6">
    <source>
        <dbReference type="SAM" id="MobiDB-lite"/>
    </source>
</evidence>
<dbReference type="PANTHER" id="PTHR10746:SF6">
    <property type="entry name" value="LARGE RIBOSOMAL SUBUNIT PROTEIN UL4M"/>
    <property type="match status" value="1"/>
</dbReference>
<dbReference type="GO" id="GO:0005840">
    <property type="term" value="C:ribosome"/>
    <property type="evidence" value="ECO:0007669"/>
    <property type="project" value="UniProtKB-KW"/>
</dbReference>
<accession>A0ABQ0JY46</accession>
<dbReference type="InterPro" id="IPR002136">
    <property type="entry name" value="Ribosomal_uL4"/>
</dbReference>
<dbReference type="Gene3D" id="3.40.1370.10">
    <property type="match status" value="1"/>
</dbReference>
<dbReference type="NCBIfam" id="TIGR03953">
    <property type="entry name" value="rplD_bact"/>
    <property type="match status" value="1"/>
</dbReference>